<dbReference type="InterPro" id="IPR027994">
    <property type="entry name" value="WxL_dom"/>
</dbReference>
<evidence type="ECO:0000313" key="2">
    <source>
        <dbReference type="EMBL" id="MEY8537953.1"/>
    </source>
</evidence>
<evidence type="ECO:0000259" key="1">
    <source>
        <dbReference type="Pfam" id="PF13731"/>
    </source>
</evidence>
<proteinExistence type="predicted"/>
<reference evidence="2 3" key="1">
    <citation type="submission" date="2024-03" db="EMBL/GenBank/DDBJ databases">
        <title>Mouse gut bacterial collection (mGBC) of GemPharmatech.</title>
        <authorList>
            <person name="He Y."/>
            <person name="Dong L."/>
            <person name="Wu D."/>
            <person name="Gao X."/>
            <person name="Lin Z."/>
        </authorList>
    </citation>
    <scope>NUCLEOTIDE SEQUENCE [LARGE SCALE GENOMIC DNA]</scope>
    <source>
        <strain evidence="2 3">20-218</strain>
    </source>
</reference>
<gene>
    <name evidence="2" type="ORF">AALM99_05795</name>
</gene>
<comment type="caution">
    <text evidence="2">The sequence shown here is derived from an EMBL/GenBank/DDBJ whole genome shotgun (WGS) entry which is preliminary data.</text>
</comment>
<keyword evidence="3" id="KW-1185">Reference proteome</keyword>
<name>A0ABV4DBJ4_9LACT</name>
<organism evidence="2 3">
    <name type="scientific">Lactococcus muris</name>
    <dbReference type="NCBI Taxonomy" id="2941330"/>
    <lineage>
        <taxon>Bacteria</taxon>
        <taxon>Bacillati</taxon>
        <taxon>Bacillota</taxon>
        <taxon>Bacilli</taxon>
        <taxon>Lactobacillales</taxon>
        <taxon>Streptococcaceae</taxon>
        <taxon>Lactococcus</taxon>
    </lineage>
</organism>
<dbReference type="RefSeq" id="WP_369918164.1">
    <property type="nucleotide sequence ID" value="NZ_JBCLSQ010000011.1"/>
</dbReference>
<sequence length="246" mass="26682">MIFTSVSEKSKADSEHHPALGQINFLAGSKITPPISPGPDHPGVPVSPVWPGGVTPAPGTAGPLSIDYASSFDFGVNAISAQDKIYYAKAQKYHASTLETPNYVQVTDNRGTLGGWTLKVLEVTQFHQGKPEAKYPDLKGAMLSLKKPEAVSENTDTAPKPQEVIDLVPGKETLVAAADKGAGAGTWMIRWGSRLIEQRTLNKEGQWVKESFNTDVQLFVPGKTFKDSTFYTTQLKWILSELPQNS</sequence>
<dbReference type="EMBL" id="JBCLSQ010000011">
    <property type="protein sequence ID" value="MEY8537953.1"/>
    <property type="molecule type" value="Genomic_DNA"/>
</dbReference>
<accession>A0ABV4DBJ4</accession>
<dbReference type="Proteomes" id="UP001565242">
    <property type="component" value="Unassembled WGS sequence"/>
</dbReference>
<evidence type="ECO:0000313" key="3">
    <source>
        <dbReference type="Proteomes" id="UP001565242"/>
    </source>
</evidence>
<protein>
    <submittedName>
        <fullName evidence="2">WxL domain-containing protein</fullName>
    </submittedName>
</protein>
<feature type="domain" description="WxL" evidence="1">
    <location>
        <begin position="18"/>
        <end position="243"/>
    </location>
</feature>
<dbReference type="Pfam" id="PF13731">
    <property type="entry name" value="WxL"/>
    <property type="match status" value="1"/>
</dbReference>